<organism evidence="1 2">
    <name type="scientific">Abeliophyllum distichum</name>
    <dbReference type="NCBI Taxonomy" id="126358"/>
    <lineage>
        <taxon>Eukaryota</taxon>
        <taxon>Viridiplantae</taxon>
        <taxon>Streptophyta</taxon>
        <taxon>Embryophyta</taxon>
        <taxon>Tracheophyta</taxon>
        <taxon>Spermatophyta</taxon>
        <taxon>Magnoliopsida</taxon>
        <taxon>eudicotyledons</taxon>
        <taxon>Gunneridae</taxon>
        <taxon>Pentapetalae</taxon>
        <taxon>asterids</taxon>
        <taxon>lamiids</taxon>
        <taxon>Lamiales</taxon>
        <taxon>Oleaceae</taxon>
        <taxon>Forsythieae</taxon>
        <taxon>Abeliophyllum</taxon>
    </lineage>
</organism>
<dbReference type="AlphaFoldDB" id="A0ABD1QI53"/>
<dbReference type="EMBL" id="JBFOLK010000011">
    <property type="protein sequence ID" value="KAL2475890.1"/>
    <property type="molecule type" value="Genomic_DNA"/>
</dbReference>
<comment type="caution">
    <text evidence="1">The sequence shown here is derived from an EMBL/GenBank/DDBJ whole genome shotgun (WGS) entry which is preliminary data.</text>
</comment>
<gene>
    <name evidence="1" type="ORF">Adt_36626</name>
</gene>
<keyword evidence="2" id="KW-1185">Reference proteome</keyword>
<accession>A0ABD1QI53</accession>
<protein>
    <submittedName>
        <fullName evidence="1">Uncharacterized protein</fullName>
    </submittedName>
</protein>
<name>A0ABD1QI53_9LAMI</name>
<proteinExistence type="predicted"/>
<evidence type="ECO:0000313" key="1">
    <source>
        <dbReference type="EMBL" id="KAL2475890.1"/>
    </source>
</evidence>
<reference evidence="2" key="1">
    <citation type="submission" date="2024-07" db="EMBL/GenBank/DDBJ databases">
        <title>Two chromosome-level genome assemblies of Korean endemic species Abeliophyllum distichum and Forsythia ovata (Oleaceae).</title>
        <authorList>
            <person name="Jang H."/>
        </authorList>
    </citation>
    <scope>NUCLEOTIDE SEQUENCE [LARGE SCALE GENOMIC DNA]</scope>
</reference>
<sequence>MSIDCERLKVAATMVVEVGNVVQEFEFDEQENPDYLHSFAFAFSPSYDKENSRTPWLHLLFSCRFCHSLAAILAVAGVDEVYSVAQWVSRDPSFSHFHIRFDENSHISG</sequence>
<evidence type="ECO:0000313" key="2">
    <source>
        <dbReference type="Proteomes" id="UP001604336"/>
    </source>
</evidence>
<dbReference type="Proteomes" id="UP001604336">
    <property type="component" value="Unassembled WGS sequence"/>
</dbReference>